<organism evidence="2 3">
    <name type="scientific">Puccinia sorghi</name>
    <dbReference type="NCBI Taxonomy" id="27349"/>
    <lineage>
        <taxon>Eukaryota</taxon>
        <taxon>Fungi</taxon>
        <taxon>Dikarya</taxon>
        <taxon>Basidiomycota</taxon>
        <taxon>Pucciniomycotina</taxon>
        <taxon>Pucciniomycetes</taxon>
        <taxon>Pucciniales</taxon>
        <taxon>Pucciniaceae</taxon>
        <taxon>Puccinia</taxon>
    </lineage>
</organism>
<gene>
    <name evidence="2" type="ORF">VP01_4430g1</name>
</gene>
<dbReference type="Proteomes" id="UP000037035">
    <property type="component" value="Unassembled WGS sequence"/>
</dbReference>
<accession>A0A0L6UPH0</accession>
<feature type="compositionally biased region" description="Polar residues" evidence="1">
    <location>
        <begin position="80"/>
        <end position="97"/>
    </location>
</feature>
<protein>
    <submittedName>
        <fullName evidence="2">Uncharacterized protein</fullName>
    </submittedName>
</protein>
<evidence type="ECO:0000313" key="3">
    <source>
        <dbReference type="Proteomes" id="UP000037035"/>
    </source>
</evidence>
<dbReference type="EMBL" id="LAVV01009536">
    <property type="protein sequence ID" value="KNZ50428.1"/>
    <property type="molecule type" value="Genomic_DNA"/>
</dbReference>
<reference evidence="2 3" key="1">
    <citation type="submission" date="2015-08" db="EMBL/GenBank/DDBJ databases">
        <title>Next Generation Sequencing and Analysis of the Genome of Puccinia sorghi L Schw, the Causal Agent of Maize Common Rust.</title>
        <authorList>
            <person name="Rochi L."/>
            <person name="Burguener G."/>
            <person name="Darino M."/>
            <person name="Turjanski A."/>
            <person name="Kreff E."/>
            <person name="Dieguez M.J."/>
            <person name="Sacco F."/>
        </authorList>
    </citation>
    <scope>NUCLEOTIDE SEQUENCE [LARGE SCALE GENOMIC DNA]</scope>
    <source>
        <strain evidence="2 3">RO10H11247</strain>
    </source>
</reference>
<dbReference type="OrthoDB" id="2502581at2759"/>
<keyword evidence="3" id="KW-1185">Reference proteome</keyword>
<feature type="compositionally biased region" description="Low complexity" evidence="1">
    <location>
        <begin position="66"/>
        <end position="77"/>
    </location>
</feature>
<evidence type="ECO:0000313" key="2">
    <source>
        <dbReference type="EMBL" id="KNZ50428.1"/>
    </source>
</evidence>
<comment type="caution">
    <text evidence="2">The sequence shown here is derived from an EMBL/GenBank/DDBJ whole genome shotgun (WGS) entry which is preliminary data.</text>
</comment>
<sequence length="97" mass="10764">MRHCSQRKPKNNRLPTIETKKKNNVVKRDANRSKGEVELNLPSEATEADARAPPVQSRLPRSTKRSLLAPNSSSNLATDELSNSLPIPSHPRAQSRS</sequence>
<feature type="compositionally biased region" description="Basic and acidic residues" evidence="1">
    <location>
        <begin position="18"/>
        <end position="37"/>
    </location>
</feature>
<feature type="region of interest" description="Disordered" evidence="1">
    <location>
        <begin position="1"/>
        <end position="97"/>
    </location>
</feature>
<evidence type="ECO:0000256" key="1">
    <source>
        <dbReference type="SAM" id="MobiDB-lite"/>
    </source>
</evidence>
<dbReference type="AlphaFoldDB" id="A0A0L6UPH0"/>
<feature type="compositionally biased region" description="Basic residues" evidence="1">
    <location>
        <begin position="1"/>
        <end position="11"/>
    </location>
</feature>
<name>A0A0L6UPH0_9BASI</name>
<proteinExistence type="predicted"/>
<dbReference type="VEuPathDB" id="FungiDB:VP01_4430g1"/>